<name>A0AAF0BS46_RHOPA</name>
<evidence type="ECO:0000256" key="1">
    <source>
        <dbReference type="SAM" id="Phobius"/>
    </source>
</evidence>
<sequence>MDGGIGNRGFRVTPRSDRHDDADFGTAYTYKASLIGAAQQFELGDDGLIWRIGPKAGVWPYATIAKVRLSYRPVSMQSRRYRADLQDVSGGRLRIVSTTWQTVALMAPQDQAYRSFMIELHRRMRDAGSRAELIGGLPPAVHTGALVLIALVAAALTGLLARAVAVGSWSGALFLAGFALLFGWQIGGFIRRNRPRRYTFDDVPKDLLP</sequence>
<keyword evidence="1" id="KW-0472">Membrane</keyword>
<organism evidence="2 3">
    <name type="scientific">Rhodopseudomonas palustris (strain ATCC BAA-98 / CGA009)</name>
    <dbReference type="NCBI Taxonomy" id="258594"/>
    <lineage>
        <taxon>Bacteria</taxon>
        <taxon>Pseudomonadati</taxon>
        <taxon>Pseudomonadota</taxon>
        <taxon>Alphaproteobacteria</taxon>
        <taxon>Hyphomicrobiales</taxon>
        <taxon>Nitrobacteraceae</taxon>
        <taxon>Rhodopseudomonas</taxon>
    </lineage>
</organism>
<dbReference type="AlphaFoldDB" id="A0AAF0BS46"/>
<feature type="transmembrane region" description="Helical" evidence="1">
    <location>
        <begin position="171"/>
        <end position="190"/>
    </location>
</feature>
<keyword evidence="1" id="KW-0812">Transmembrane</keyword>
<gene>
    <name evidence="2" type="ORF">TX73_020420</name>
</gene>
<dbReference type="GeneID" id="66895056"/>
<dbReference type="RefSeq" id="WP_042441248.1">
    <property type="nucleotide sequence ID" value="NZ_CP116810.1"/>
</dbReference>
<evidence type="ECO:0000313" key="3">
    <source>
        <dbReference type="Proteomes" id="UP000001426"/>
    </source>
</evidence>
<proteinExistence type="predicted"/>
<keyword evidence="3" id="KW-1185">Reference proteome</keyword>
<dbReference type="Proteomes" id="UP000001426">
    <property type="component" value="Chromosome"/>
</dbReference>
<evidence type="ECO:0000313" key="2">
    <source>
        <dbReference type="EMBL" id="WCL94124.1"/>
    </source>
</evidence>
<reference evidence="2 3" key="1">
    <citation type="journal article" date="2004" name="Nat. Biotechnol.">
        <title>Complete genome sequence of the metabolically versatile photosynthetic bacterium Rhodopseudomonas palustris.</title>
        <authorList>
            <person name="Larimer F.W."/>
            <person name="Chain P."/>
            <person name="Hauser L."/>
            <person name="Lamerdin J."/>
            <person name="Malfatti S."/>
            <person name="Do L."/>
            <person name="Land M.L."/>
            <person name="Pelletier D.A."/>
            <person name="Beatty J.T."/>
            <person name="Lang A.S."/>
            <person name="Tabita F.R."/>
            <person name="Gibson J.L."/>
            <person name="Hanson T.E."/>
            <person name="Bobst C."/>
            <person name="Torres J.L."/>
            <person name="Peres C."/>
            <person name="Harrison F.H."/>
            <person name="Gibson J."/>
            <person name="Harwood C.S."/>
        </authorList>
    </citation>
    <scope>NUCLEOTIDE SEQUENCE [LARGE SCALE GENOMIC DNA]</scope>
    <source>
        <strain evidence="3">ATCC BAA-98 / CGA009</strain>
    </source>
</reference>
<dbReference type="EMBL" id="CP116810">
    <property type="protein sequence ID" value="WCL94124.1"/>
    <property type="molecule type" value="Genomic_DNA"/>
</dbReference>
<keyword evidence="1" id="KW-1133">Transmembrane helix</keyword>
<accession>A0AAF0BS46</accession>
<dbReference type="KEGG" id="rpa:TX73_020420"/>
<protein>
    <submittedName>
        <fullName evidence="2">Uncharacterized protein</fullName>
    </submittedName>
</protein>